<name>G3H8L6_CRIGR</name>
<evidence type="ECO:0000313" key="2">
    <source>
        <dbReference type="Proteomes" id="UP000001075"/>
    </source>
</evidence>
<dbReference type="Proteomes" id="UP000001075">
    <property type="component" value="Unassembled WGS sequence"/>
</dbReference>
<protein>
    <submittedName>
        <fullName evidence="1">Uncharacterized protein</fullName>
    </submittedName>
</protein>
<dbReference type="EMBL" id="JH000214">
    <property type="protein sequence ID" value="EGV96427.1"/>
    <property type="molecule type" value="Genomic_DNA"/>
</dbReference>
<evidence type="ECO:0000313" key="1">
    <source>
        <dbReference type="EMBL" id="EGV96427.1"/>
    </source>
</evidence>
<proteinExistence type="predicted"/>
<sequence>MCLEKVKPESLGKILSNLLSCLQAVQCVPGSQRCKVSPMLGWTLVVQLSVIHFCPSK</sequence>
<organism evidence="1 2">
    <name type="scientific">Cricetulus griseus</name>
    <name type="common">Chinese hamster</name>
    <name type="synonym">Cricetulus barabensis griseus</name>
    <dbReference type="NCBI Taxonomy" id="10029"/>
    <lineage>
        <taxon>Eukaryota</taxon>
        <taxon>Metazoa</taxon>
        <taxon>Chordata</taxon>
        <taxon>Craniata</taxon>
        <taxon>Vertebrata</taxon>
        <taxon>Euteleostomi</taxon>
        <taxon>Mammalia</taxon>
        <taxon>Eutheria</taxon>
        <taxon>Euarchontoglires</taxon>
        <taxon>Glires</taxon>
        <taxon>Rodentia</taxon>
        <taxon>Myomorpha</taxon>
        <taxon>Muroidea</taxon>
        <taxon>Cricetidae</taxon>
        <taxon>Cricetinae</taxon>
        <taxon>Cricetulus</taxon>
    </lineage>
</organism>
<reference evidence="2" key="1">
    <citation type="journal article" date="2011" name="Nat. Biotechnol.">
        <title>The genomic sequence of the Chinese hamster ovary (CHO)-K1 cell line.</title>
        <authorList>
            <person name="Xu X."/>
            <person name="Nagarajan H."/>
            <person name="Lewis N.E."/>
            <person name="Pan S."/>
            <person name="Cai Z."/>
            <person name="Liu X."/>
            <person name="Chen W."/>
            <person name="Xie M."/>
            <person name="Wang W."/>
            <person name="Hammond S."/>
            <person name="Andersen M.R."/>
            <person name="Neff N."/>
            <person name="Passarelli B."/>
            <person name="Koh W."/>
            <person name="Fan H.C."/>
            <person name="Wang J."/>
            <person name="Gui Y."/>
            <person name="Lee K.H."/>
            <person name="Betenbaugh M.J."/>
            <person name="Quake S.R."/>
            <person name="Famili I."/>
            <person name="Palsson B.O."/>
            <person name="Wang J."/>
        </authorList>
    </citation>
    <scope>NUCLEOTIDE SEQUENCE [LARGE SCALE GENOMIC DNA]</scope>
    <source>
        <strain evidence="2">CHO K1 cell line</strain>
    </source>
</reference>
<gene>
    <name evidence="1" type="ORF">I79_006719</name>
</gene>
<dbReference type="InParanoid" id="G3H8L6"/>
<accession>G3H8L6</accession>
<dbReference type="AlphaFoldDB" id="G3H8L6"/>